<feature type="region of interest" description="Disordered" evidence="2">
    <location>
        <begin position="86"/>
        <end position="257"/>
    </location>
</feature>
<dbReference type="InterPro" id="IPR035979">
    <property type="entry name" value="RBD_domain_sf"/>
</dbReference>
<evidence type="ECO:0000256" key="2">
    <source>
        <dbReference type="SAM" id="MobiDB-lite"/>
    </source>
</evidence>
<dbReference type="InterPro" id="IPR012677">
    <property type="entry name" value="Nucleotide-bd_a/b_plait_sf"/>
</dbReference>
<feature type="compositionally biased region" description="Low complexity" evidence="2">
    <location>
        <begin position="370"/>
        <end position="380"/>
    </location>
</feature>
<dbReference type="SUPFAM" id="SSF54928">
    <property type="entry name" value="RNA-binding domain, RBD"/>
    <property type="match status" value="1"/>
</dbReference>
<organism evidence="4 5">
    <name type="scientific">Mizuhopecten yessoensis</name>
    <name type="common">Japanese scallop</name>
    <name type="synonym">Patinopecten yessoensis</name>
    <dbReference type="NCBI Taxonomy" id="6573"/>
    <lineage>
        <taxon>Eukaryota</taxon>
        <taxon>Metazoa</taxon>
        <taxon>Spiralia</taxon>
        <taxon>Lophotrochozoa</taxon>
        <taxon>Mollusca</taxon>
        <taxon>Bivalvia</taxon>
        <taxon>Autobranchia</taxon>
        <taxon>Pteriomorphia</taxon>
        <taxon>Pectinida</taxon>
        <taxon>Pectinoidea</taxon>
        <taxon>Pectinidae</taxon>
        <taxon>Mizuhopecten</taxon>
    </lineage>
</organism>
<gene>
    <name evidence="4" type="ORF">KP79_PYT05551</name>
</gene>
<name>A0A210PN03_MIZYE</name>
<feature type="compositionally biased region" description="Low complexity" evidence="2">
    <location>
        <begin position="165"/>
        <end position="180"/>
    </location>
</feature>
<sequence>MDSLSISGQAKDKTLYVNDITNATSEEFLRALVPDCTKAHIPVDSEGNKLGWAVLEFRNAKEADECMKTVKEIELGTDNKVVISRAESSDPADVAKAKELHKNKPPKRKKAVQTPAKDKKRQWNQGPGMLGPRPLMSPKGGNMGRGWSQGGGMFAGGDMRGTPRKMNSNGGFGNKNNPKGASNKPRPHTAGMQGRYGNQGSFGGNQGSFGGKQGFGNQTFGNRNFGNQEWGNQGYERQGGYQQEDNYGGGRGNVDDDNMLDFLQSAIIEMKNKKSVKQQSMGDGWGGSGAYSSGYSQYEGFEDNPKRRRDNWNDSSDKNWGSGRSNQGNRGQQQHGLGVWKTQGGNQHNRNDGGRSGGKNYSGGYGGGQYDSYSSYSGRY</sequence>
<feature type="compositionally biased region" description="Gly residues" evidence="2">
    <location>
        <begin position="200"/>
        <end position="214"/>
    </location>
</feature>
<dbReference type="SMART" id="SM00360">
    <property type="entry name" value="RRM"/>
    <property type="match status" value="1"/>
</dbReference>
<proteinExistence type="predicted"/>
<dbReference type="GO" id="GO:0003723">
    <property type="term" value="F:RNA binding"/>
    <property type="evidence" value="ECO:0007669"/>
    <property type="project" value="UniProtKB-UniRule"/>
</dbReference>
<dbReference type="EMBL" id="NEDP02005577">
    <property type="protein sequence ID" value="OWF37885.1"/>
    <property type="molecule type" value="Genomic_DNA"/>
</dbReference>
<accession>A0A210PN03</accession>
<keyword evidence="5" id="KW-1185">Reference proteome</keyword>
<reference evidence="4 5" key="1">
    <citation type="journal article" date="2017" name="Nat. Ecol. Evol.">
        <title>Scallop genome provides insights into evolution of bilaterian karyotype and development.</title>
        <authorList>
            <person name="Wang S."/>
            <person name="Zhang J."/>
            <person name="Jiao W."/>
            <person name="Li J."/>
            <person name="Xun X."/>
            <person name="Sun Y."/>
            <person name="Guo X."/>
            <person name="Huan P."/>
            <person name="Dong B."/>
            <person name="Zhang L."/>
            <person name="Hu X."/>
            <person name="Sun X."/>
            <person name="Wang J."/>
            <person name="Zhao C."/>
            <person name="Wang Y."/>
            <person name="Wang D."/>
            <person name="Huang X."/>
            <person name="Wang R."/>
            <person name="Lv J."/>
            <person name="Li Y."/>
            <person name="Zhang Z."/>
            <person name="Liu B."/>
            <person name="Lu W."/>
            <person name="Hui Y."/>
            <person name="Liang J."/>
            <person name="Zhou Z."/>
            <person name="Hou R."/>
            <person name="Li X."/>
            <person name="Liu Y."/>
            <person name="Li H."/>
            <person name="Ning X."/>
            <person name="Lin Y."/>
            <person name="Zhao L."/>
            <person name="Xing Q."/>
            <person name="Dou J."/>
            <person name="Li Y."/>
            <person name="Mao J."/>
            <person name="Guo H."/>
            <person name="Dou H."/>
            <person name="Li T."/>
            <person name="Mu C."/>
            <person name="Jiang W."/>
            <person name="Fu Q."/>
            <person name="Fu X."/>
            <person name="Miao Y."/>
            <person name="Liu J."/>
            <person name="Yu Q."/>
            <person name="Li R."/>
            <person name="Liao H."/>
            <person name="Li X."/>
            <person name="Kong Y."/>
            <person name="Jiang Z."/>
            <person name="Chourrout D."/>
            <person name="Li R."/>
            <person name="Bao Z."/>
        </authorList>
    </citation>
    <scope>NUCLEOTIDE SEQUENCE [LARGE SCALE GENOMIC DNA]</scope>
    <source>
        <strain evidence="4 5">PY_sf001</strain>
    </source>
</reference>
<evidence type="ECO:0000256" key="1">
    <source>
        <dbReference type="PROSITE-ProRule" id="PRU00176"/>
    </source>
</evidence>
<feature type="compositionally biased region" description="Low complexity" evidence="2">
    <location>
        <begin position="321"/>
        <end position="334"/>
    </location>
</feature>
<dbReference type="OrthoDB" id="10417399at2759"/>
<feature type="compositionally biased region" description="Low complexity" evidence="2">
    <location>
        <begin position="290"/>
        <end position="299"/>
    </location>
</feature>
<feature type="compositionally biased region" description="Low complexity" evidence="2">
    <location>
        <begin position="231"/>
        <end position="244"/>
    </location>
</feature>
<feature type="domain" description="RRM" evidence="3">
    <location>
        <begin position="13"/>
        <end position="88"/>
    </location>
</feature>
<evidence type="ECO:0000313" key="5">
    <source>
        <dbReference type="Proteomes" id="UP000242188"/>
    </source>
</evidence>
<dbReference type="Proteomes" id="UP000242188">
    <property type="component" value="Unassembled WGS sequence"/>
</dbReference>
<dbReference type="AlphaFoldDB" id="A0A210PN03"/>
<evidence type="ECO:0000259" key="3">
    <source>
        <dbReference type="PROSITE" id="PS50102"/>
    </source>
</evidence>
<keyword evidence="1" id="KW-0694">RNA-binding</keyword>
<dbReference type="PROSITE" id="PS50102">
    <property type="entry name" value="RRM"/>
    <property type="match status" value="1"/>
</dbReference>
<feature type="compositionally biased region" description="Basic and acidic residues" evidence="2">
    <location>
        <begin position="93"/>
        <end position="102"/>
    </location>
</feature>
<feature type="compositionally biased region" description="Gly residues" evidence="2">
    <location>
        <begin position="141"/>
        <end position="159"/>
    </location>
</feature>
<feature type="compositionally biased region" description="Gly residues" evidence="2">
    <location>
        <begin position="354"/>
        <end position="369"/>
    </location>
</feature>
<evidence type="ECO:0000313" key="4">
    <source>
        <dbReference type="EMBL" id="OWF37885.1"/>
    </source>
</evidence>
<protein>
    <recommendedName>
        <fullName evidence="3">RRM domain-containing protein</fullName>
    </recommendedName>
</protein>
<dbReference type="Gene3D" id="3.30.70.330">
    <property type="match status" value="1"/>
</dbReference>
<feature type="compositionally biased region" description="Polar residues" evidence="2">
    <location>
        <begin position="219"/>
        <end position="230"/>
    </location>
</feature>
<dbReference type="InterPro" id="IPR000504">
    <property type="entry name" value="RRM_dom"/>
</dbReference>
<feature type="region of interest" description="Disordered" evidence="2">
    <location>
        <begin position="273"/>
        <end position="380"/>
    </location>
</feature>
<comment type="caution">
    <text evidence="4">The sequence shown here is derived from an EMBL/GenBank/DDBJ whole genome shotgun (WGS) entry which is preliminary data.</text>
</comment>